<dbReference type="PANTHER" id="PTHR32089:SF112">
    <property type="entry name" value="LYSOZYME-LIKE PROTEIN-RELATED"/>
    <property type="match status" value="1"/>
</dbReference>
<proteinExistence type="inferred from homology"/>
<dbReference type="PROSITE" id="PS50111">
    <property type="entry name" value="CHEMOTAXIS_TRANSDUC_2"/>
    <property type="match status" value="1"/>
</dbReference>
<keyword evidence="2" id="KW-1003">Cell membrane</keyword>
<dbReference type="AlphaFoldDB" id="A0A1H2Q5Y6"/>
<dbReference type="Gene3D" id="1.10.287.950">
    <property type="entry name" value="Methyl-accepting chemotaxis protein"/>
    <property type="match status" value="1"/>
</dbReference>
<evidence type="ECO:0000259" key="9">
    <source>
        <dbReference type="PROSITE" id="PS50885"/>
    </source>
</evidence>
<dbReference type="SMART" id="SM00283">
    <property type="entry name" value="MA"/>
    <property type="match status" value="1"/>
</dbReference>
<evidence type="ECO:0000313" key="10">
    <source>
        <dbReference type="EMBL" id="SDW02084.1"/>
    </source>
</evidence>
<evidence type="ECO:0000256" key="6">
    <source>
        <dbReference type="PROSITE-ProRule" id="PRU00284"/>
    </source>
</evidence>
<dbReference type="InterPro" id="IPR004089">
    <property type="entry name" value="MCPsignal_dom"/>
</dbReference>
<evidence type="ECO:0000256" key="3">
    <source>
        <dbReference type="ARBA" id="ARBA00023136"/>
    </source>
</evidence>
<dbReference type="InterPro" id="IPR003660">
    <property type="entry name" value="HAMP_dom"/>
</dbReference>
<dbReference type="RefSeq" id="WP_100218600.1">
    <property type="nucleotide sequence ID" value="NZ_FNOJ01000001.1"/>
</dbReference>
<reference evidence="11" key="1">
    <citation type="submission" date="2016-10" db="EMBL/GenBank/DDBJ databases">
        <authorList>
            <person name="Varghese N."/>
        </authorList>
    </citation>
    <scope>NUCLEOTIDE SEQUENCE [LARGE SCALE GENOMIC DNA]</scope>
    <source>
        <strain evidence="11">DSM 12489</strain>
    </source>
</reference>
<keyword evidence="3 7" id="KW-0472">Membrane</keyword>
<accession>A0A1H2Q5Y6</accession>
<feature type="transmembrane region" description="Helical" evidence="7">
    <location>
        <begin position="33"/>
        <end position="55"/>
    </location>
</feature>
<keyword evidence="7" id="KW-1133">Transmembrane helix</keyword>
<evidence type="ECO:0000313" key="11">
    <source>
        <dbReference type="Proteomes" id="UP000182589"/>
    </source>
</evidence>
<feature type="transmembrane region" description="Helical" evidence="7">
    <location>
        <begin position="205"/>
        <end position="230"/>
    </location>
</feature>
<dbReference type="Pfam" id="PF00015">
    <property type="entry name" value="MCPsignal"/>
    <property type="match status" value="1"/>
</dbReference>
<dbReference type="Pfam" id="PF12729">
    <property type="entry name" value="4HB_MCP_1"/>
    <property type="match status" value="1"/>
</dbReference>
<dbReference type="CDD" id="cd11386">
    <property type="entry name" value="MCP_signal"/>
    <property type="match status" value="1"/>
</dbReference>
<evidence type="ECO:0000256" key="1">
    <source>
        <dbReference type="ARBA" id="ARBA00004236"/>
    </source>
</evidence>
<protein>
    <submittedName>
        <fullName evidence="10">Methyl-accepting chemotaxis protein</fullName>
    </submittedName>
</protein>
<organism evidence="10 11">
    <name type="scientific">Alicyclobacillus hesperidum</name>
    <dbReference type="NCBI Taxonomy" id="89784"/>
    <lineage>
        <taxon>Bacteria</taxon>
        <taxon>Bacillati</taxon>
        <taxon>Bacillota</taxon>
        <taxon>Bacilli</taxon>
        <taxon>Bacillales</taxon>
        <taxon>Alicyclobacillaceae</taxon>
        <taxon>Alicyclobacillus</taxon>
    </lineage>
</organism>
<dbReference type="CDD" id="cd06225">
    <property type="entry name" value="HAMP"/>
    <property type="match status" value="1"/>
</dbReference>
<sequence>MNRQTGGRIVSLWSNMGAQLTRFIPRLRIRQKFMVNTALLTVLIVAIGVANWVIVQKIHNAIQKMENAEKVLNMIRQFDYDIRSADSDAAIYLLAPNGPEAQFQLQAYNADATQVQADLNALQKMHVSSQDEAILNLFESEWQPILSQNKTAFQEASTDLSQAQTYFTTNTIQPLIQSLLQFTNDEQAIRDSASSQVDALLKQTVLWNVLIAVIAIVIAFGGSWILSVVITKPILRMRKLAFELSKGNLKVEELKLASRDELADLANVLNTLAANLRTLILGIAEASEHVAASSEELSASSDEMMHATEEIAQSIEQVAAGAVKQMDEINQTSSSVQTVIHEIDKVSELAGELHTTAEATQEQAGTGAGMMESMAHQMDTIRLRADRAAELIARLAEKSADIRHIVETIANIADQTNLLALNAAIEAARAGEHGRGFGVVAEEVRNLAQGSAAAAREIDHIINSLMEATEETVRSINDVTSEVQEGTVLAGHTKETFARIRQSMDAVGERVDVVTEATRTIADRAVDMAKYMEVVVHLAQTAAANSQSVVAASQTQSGSMEEIAATAGSLSERAQELQGLIGRFQM</sequence>
<keyword evidence="4 6" id="KW-0807">Transducer</keyword>
<keyword evidence="7" id="KW-0812">Transmembrane</keyword>
<evidence type="ECO:0000259" key="8">
    <source>
        <dbReference type="PROSITE" id="PS50111"/>
    </source>
</evidence>
<evidence type="ECO:0000256" key="2">
    <source>
        <dbReference type="ARBA" id="ARBA00022475"/>
    </source>
</evidence>
<feature type="domain" description="HAMP" evidence="9">
    <location>
        <begin position="228"/>
        <end position="281"/>
    </location>
</feature>
<gene>
    <name evidence="10" type="ORF">SAMN04489725_10177</name>
</gene>
<comment type="similarity">
    <text evidence="5">Belongs to the methyl-accepting chemotaxis (MCP) protein family.</text>
</comment>
<dbReference type="PANTHER" id="PTHR32089">
    <property type="entry name" value="METHYL-ACCEPTING CHEMOTAXIS PROTEIN MCPB"/>
    <property type="match status" value="1"/>
</dbReference>
<name>A0A1H2Q5Y6_9BACL</name>
<evidence type="ECO:0000256" key="5">
    <source>
        <dbReference type="ARBA" id="ARBA00029447"/>
    </source>
</evidence>
<dbReference type="InterPro" id="IPR024478">
    <property type="entry name" value="HlyB_4HB_MCP"/>
</dbReference>
<evidence type="ECO:0000256" key="4">
    <source>
        <dbReference type="ARBA" id="ARBA00023224"/>
    </source>
</evidence>
<dbReference type="EMBL" id="FNOJ01000001">
    <property type="protein sequence ID" value="SDW02084.1"/>
    <property type="molecule type" value="Genomic_DNA"/>
</dbReference>
<dbReference type="SUPFAM" id="SSF58104">
    <property type="entry name" value="Methyl-accepting chemotaxis protein (MCP) signaling domain"/>
    <property type="match status" value="1"/>
</dbReference>
<comment type="subcellular location">
    <subcellularLocation>
        <location evidence="1">Cell membrane</location>
    </subcellularLocation>
</comment>
<dbReference type="GO" id="GO:0007165">
    <property type="term" value="P:signal transduction"/>
    <property type="evidence" value="ECO:0007669"/>
    <property type="project" value="UniProtKB-KW"/>
</dbReference>
<dbReference type="GO" id="GO:0005886">
    <property type="term" value="C:plasma membrane"/>
    <property type="evidence" value="ECO:0007669"/>
    <property type="project" value="UniProtKB-SubCell"/>
</dbReference>
<evidence type="ECO:0000256" key="7">
    <source>
        <dbReference type="SAM" id="Phobius"/>
    </source>
</evidence>
<dbReference type="Pfam" id="PF00672">
    <property type="entry name" value="HAMP"/>
    <property type="match status" value="1"/>
</dbReference>
<dbReference type="Proteomes" id="UP000182589">
    <property type="component" value="Unassembled WGS sequence"/>
</dbReference>
<dbReference type="STRING" id="89784.SAMN04489725_10177"/>
<dbReference type="PROSITE" id="PS50885">
    <property type="entry name" value="HAMP"/>
    <property type="match status" value="1"/>
</dbReference>
<keyword evidence="11" id="KW-1185">Reference proteome</keyword>
<dbReference type="SMART" id="SM00304">
    <property type="entry name" value="HAMP"/>
    <property type="match status" value="1"/>
</dbReference>
<feature type="domain" description="Methyl-accepting transducer" evidence="8">
    <location>
        <begin position="300"/>
        <end position="536"/>
    </location>
</feature>